<dbReference type="EMBL" id="CP012502">
    <property type="protein sequence ID" value="AOM83056.1"/>
    <property type="molecule type" value="Genomic_DNA"/>
</dbReference>
<evidence type="ECO:0000313" key="1">
    <source>
        <dbReference type="EMBL" id="AOM83056.1"/>
    </source>
</evidence>
<keyword evidence="2" id="KW-1185">Reference proteome</keyword>
<dbReference type="Proteomes" id="UP000094463">
    <property type="component" value="Chromosome"/>
</dbReference>
<evidence type="ECO:0000313" key="2">
    <source>
        <dbReference type="Proteomes" id="UP000094463"/>
    </source>
</evidence>
<dbReference type="InterPro" id="IPR058600">
    <property type="entry name" value="YhjD-like"/>
</dbReference>
<sequence>MKPLKQKEEILIERYILLTVSRQILERDLSAFRQAPIRLKDPYLHLIEFSITTLSKELRHIKSELQKQKMTIHRESVNDSFSEYVIYYQGYTYTMTYLNVHLKHQVQDFIEEVFSQFEHSFAN</sequence>
<name>A0A1D7QVL5_9BACI</name>
<dbReference type="AlphaFoldDB" id="A0A1D7QVL5"/>
<reference evidence="1 2" key="1">
    <citation type="submission" date="2015-08" db="EMBL/GenBank/DDBJ databases">
        <title>The complete genome sequence of Bacillus beveridgei MLTeJB.</title>
        <authorList>
            <person name="Hanson T.E."/>
            <person name="Mesa C."/>
            <person name="Basesman S.M."/>
            <person name="Oremland R.S."/>
        </authorList>
    </citation>
    <scope>NUCLEOTIDE SEQUENCE [LARGE SCALE GENOMIC DNA]</scope>
    <source>
        <strain evidence="1 2">MLTeJB</strain>
    </source>
</reference>
<dbReference type="KEGG" id="bbev:BBEV_1695"/>
<accession>A0A1D7QVL5</accession>
<organism evidence="1 2">
    <name type="scientific">Salisediminibacterium beveridgei</name>
    <dbReference type="NCBI Taxonomy" id="632773"/>
    <lineage>
        <taxon>Bacteria</taxon>
        <taxon>Bacillati</taxon>
        <taxon>Bacillota</taxon>
        <taxon>Bacilli</taxon>
        <taxon>Bacillales</taxon>
        <taxon>Bacillaceae</taxon>
        <taxon>Salisediminibacterium</taxon>
    </lineage>
</organism>
<proteinExistence type="predicted"/>
<protein>
    <submittedName>
        <fullName evidence="1">Uncharacterized protein</fullName>
    </submittedName>
</protein>
<dbReference type="RefSeq" id="WP_069365074.1">
    <property type="nucleotide sequence ID" value="NZ_CP012502.1"/>
</dbReference>
<gene>
    <name evidence="1" type="ORF">BBEV_1695</name>
</gene>
<dbReference type="OrthoDB" id="2988956at2"/>
<dbReference type="STRING" id="632773.BBEV_1695"/>
<dbReference type="Pfam" id="PF26325">
    <property type="entry name" value="YhjD"/>
    <property type="match status" value="1"/>
</dbReference>